<dbReference type="PANTHER" id="PTHR46292:SF2">
    <property type="entry name" value="COILED-COIL DOMAIN-CONTAINING PROTEIN 102B"/>
    <property type="match status" value="1"/>
</dbReference>
<accession>H3ACP2</accession>
<name>H3ACP2_LATCH</name>
<reference evidence="4" key="1">
    <citation type="submission" date="2011-08" db="EMBL/GenBank/DDBJ databases">
        <title>The draft genome of Latimeria chalumnae.</title>
        <authorList>
            <person name="Di Palma F."/>
            <person name="Alfoldi J."/>
            <person name="Johnson J."/>
            <person name="Berlin A."/>
            <person name="Gnerre S."/>
            <person name="Jaffe D."/>
            <person name="MacCallum I."/>
            <person name="Young S."/>
            <person name="Walker B.J."/>
            <person name="Lander E."/>
            <person name="Lindblad-Toh K."/>
        </authorList>
    </citation>
    <scope>NUCLEOTIDE SEQUENCE [LARGE SCALE GENOMIC DNA]</scope>
    <source>
        <strain evidence="4">Wild caught</strain>
    </source>
</reference>
<dbReference type="STRING" id="7897.ENSLACP00000007413"/>
<feature type="region of interest" description="Disordered" evidence="2">
    <location>
        <begin position="1"/>
        <end position="28"/>
    </location>
</feature>
<evidence type="ECO:0000256" key="2">
    <source>
        <dbReference type="SAM" id="MobiDB-lite"/>
    </source>
</evidence>
<dbReference type="Proteomes" id="UP000008672">
    <property type="component" value="Unassembled WGS sequence"/>
</dbReference>
<evidence type="ECO:0000313" key="3">
    <source>
        <dbReference type="Ensembl" id="ENSLACP00000007413.1"/>
    </source>
</evidence>
<keyword evidence="1" id="KW-0175">Coiled coil</keyword>
<dbReference type="EMBL" id="AFYH01121369">
    <property type="status" value="NOT_ANNOTATED_CDS"/>
    <property type="molecule type" value="Genomic_DNA"/>
</dbReference>
<dbReference type="EMBL" id="AFYH01121368">
    <property type="status" value="NOT_ANNOTATED_CDS"/>
    <property type="molecule type" value="Genomic_DNA"/>
</dbReference>
<evidence type="ECO:0000313" key="4">
    <source>
        <dbReference type="Proteomes" id="UP000008672"/>
    </source>
</evidence>
<dbReference type="eggNOG" id="ENOG502QSJ6">
    <property type="taxonomic scope" value="Eukaryota"/>
</dbReference>
<sequence>MSLNSVPKFADMTAAQPSSAKPAGPIQQSNNACSLNSPAQCLHVPLLQCQCQHWEGKSDWESCEDLHLRELKEIKARAAQMEKTMRWWSDCTANWREKWSKIRAERNKAREEARLVRQKLDTMMKELCTVRKEKQDLLHENEKLRLDVDMKLAFSGNMCQYEEYILGFPELEPDRHIRNNEFPLGQSKTNQDLEIIENTQIDNQDLRQSLDLLDSRSPAVLSLHPTRARAHLEDVEQPLGADCLKVTALQICCDDSQKILQKER</sequence>
<dbReference type="HOGENOM" id="CLU_074268_0_0_1"/>
<organism evidence="3 4">
    <name type="scientific">Latimeria chalumnae</name>
    <name type="common">Coelacanth</name>
    <dbReference type="NCBI Taxonomy" id="7897"/>
    <lineage>
        <taxon>Eukaryota</taxon>
        <taxon>Metazoa</taxon>
        <taxon>Chordata</taxon>
        <taxon>Craniata</taxon>
        <taxon>Vertebrata</taxon>
        <taxon>Euteleostomi</taxon>
        <taxon>Coelacanthiformes</taxon>
        <taxon>Coelacanthidae</taxon>
        <taxon>Latimeria</taxon>
    </lineage>
</organism>
<dbReference type="Ensembl" id="ENSLACT00000007474.1">
    <property type="protein sequence ID" value="ENSLACP00000007413.1"/>
    <property type="gene ID" value="ENSLACG00000006572.1"/>
</dbReference>
<dbReference type="AlphaFoldDB" id="H3ACP2"/>
<protein>
    <recommendedName>
        <fullName evidence="5">Coiled-coil domain containing 102B</fullName>
    </recommendedName>
</protein>
<dbReference type="InParanoid" id="H3ACP2"/>
<reference evidence="3" key="2">
    <citation type="submission" date="2025-08" db="UniProtKB">
        <authorList>
            <consortium name="Ensembl"/>
        </authorList>
    </citation>
    <scope>IDENTIFICATION</scope>
</reference>
<dbReference type="GeneTree" id="ENSGT00730000110960"/>
<dbReference type="EMBL" id="AFYH01121370">
    <property type="status" value="NOT_ANNOTATED_CDS"/>
    <property type="molecule type" value="Genomic_DNA"/>
</dbReference>
<keyword evidence="4" id="KW-1185">Reference proteome</keyword>
<dbReference type="PANTHER" id="PTHR46292">
    <property type="entry name" value="COILED-COIL DOMAIN-CONTAINING PROTEIN 102A"/>
    <property type="match status" value="1"/>
</dbReference>
<evidence type="ECO:0000256" key="1">
    <source>
        <dbReference type="ARBA" id="ARBA00023054"/>
    </source>
</evidence>
<proteinExistence type="predicted"/>
<evidence type="ECO:0008006" key="5">
    <source>
        <dbReference type="Google" id="ProtNLM"/>
    </source>
</evidence>
<reference evidence="3" key="3">
    <citation type="submission" date="2025-09" db="UniProtKB">
        <authorList>
            <consortium name="Ensembl"/>
        </authorList>
    </citation>
    <scope>IDENTIFICATION</scope>
</reference>